<evidence type="ECO:0000313" key="1">
    <source>
        <dbReference type="EMBL" id="VEL37067.1"/>
    </source>
</evidence>
<dbReference type="EMBL" id="CAAALY010253905">
    <property type="protein sequence ID" value="VEL37067.1"/>
    <property type="molecule type" value="Genomic_DNA"/>
</dbReference>
<evidence type="ECO:0000313" key="2">
    <source>
        <dbReference type="Proteomes" id="UP000784294"/>
    </source>
</evidence>
<comment type="caution">
    <text evidence="1">The sequence shown here is derived from an EMBL/GenBank/DDBJ whole genome shotgun (WGS) entry which is preliminary data.</text>
</comment>
<accession>A0A448XI22</accession>
<sequence length="103" mass="11452">MSSSRRPTGWSTTSSWRRRAIAAMQVTIVYSAQDHLYRTRLYRCLTDALLRRTTALAERHTCRPYPCPQAQVVAASPRPSAAGHVTEAPGPRRLNHPVGLVAL</sequence>
<protein>
    <submittedName>
        <fullName evidence="1">Uncharacterized protein</fullName>
    </submittedName>
</protein>
<keyword evidence="2" id="KW-1185">Reference proteome</keyword>
<reference evidence="1" key="1">
    <citation type="submission" date="2018-11" db="EMBL/GenBank/DDBJ databases">
        <authorList>
            <consortium name="Pathogen Informatics"/>
        </authorList>
    </citation>
    <scope>NUCLEOTIDE SEQUENCE</scope>
</reference>
<proteinExistence type="predicted"/>
<gene>
    <name evidence="1" type="ORF">PXEA_LOCUS30507</name>
</gene>
<organism evidence="1 2">
    <name type="scientific">Protopolystoma xenopodis</name>
    <dbReference type="NCBI Taxonomy" id="117903"/>
    <lineage>
        <taxon>Eukaryota</taxon>
        <taxon>Metazoa</taxon>
        <taxon>Spiralia</taxon>
        <taxon>Lophotrochozoa</taxon>
        <taxon>Platyhelminthes</taxon>
        <taxon>Monogenea</taxon>
        <taxon>Polyopisthocotylea</taxon>
        <taxon>Polystomatidea</taxon>
        <taxon>Polystomatidae</taxon>
        <taxon>Protopolystoma</taxon>
    </lineage>
</organism>
<dbReference type="Proteomes" id="UP000784294">
    <property type="component" value="Unassembled WGS sequence"/>
</dbReference>
<name>A0A448XI22_9PLAT</name>
<dbReference type="AlphaFoldDB" id="A0A448XI22"/>